<proteinExistence type="inferred from homology"/>
<dbReference type="EC" id="3.4.19.12" evidence="6"/>
<dbReference type="InterPro" id="IPR038765">
    <property type="entry name" value="Papain-like_cys_pep_sf"/>
</dbReference>
<keyword evidence="4" id="KW-0862">Zinc</keyword>
<dbReference type="Pfam" id="PF02148">
    <property type="entry name" value="zf-UBP"/>
    <property type="match status" value="1"/>
</dbReference>
<evidence type="ECO:0000313" key="11">
    <source>
        <dbReference type="WBParaSite" id="SMUV_0000066901-mRNA-1"/>
    </source>
</evidence>
<dbReference type="Proteomes" id="UP000046393">
    <property type="component" value="Unplaced"/>
</dbReference>
<comment type="catalytic activity">
    <reaction evidence="1 6">
        <text>Thiol-dependent hydrolysis of ester, thioester, amide, peptide and isopeptide bonds formed by the C-terminal Gly of ubiquitin (a 76-residue protein attached to proteins as an intracellular targeting signal).</text>
        <dbReference type="EC" id="3.4.19.12"/>
    </reaction>
</comment>
<dbReference type="InterPro" id="IPR028889">
    <property type="entry name" value="USP"/>
</dbReference>
<evidence type="ECO:0000259" key="9">
    <source>
        <dbReference type="PROSITE" id="PS50271"/>
    </source>
</evidence>
<feature type="compositionally biased region" description="Polar residues" evidence="7">
    <location>
        <begin position="285"/>
        <end position="302"/>
    </location>
</feature>
<evidence type="ECO:0000256" key="3">
    <source>
        <dbReference type="ARBA" id="ARBA00022771"/>
    </source>
</evidence>
<name>A0A0N5A999_9BILA</name>
<feature type="region of interest" description="Disordered" evidence="7">
    <location>
        <begin position="269"/>
        <end position="308"/>
    </location>
</feature>
<evidence type="ECO:0000259" key="8">
    <source>
        <dbReference type="PROSITE" id="PS50235"/>
    </source>
</evidence>
<dbReference type="STRING" id="451379.A0A0N5A999"/>
<feature type="compositionally biased region" description="Basic and acidic residues" evidence="7">
    <location>
        <begin position="269"/>
        <end position="281"/>
    </location>
</feature>
<dbReference type="InterPro" id="IPR050185">
    <property type="entry name" value="Ub_carboxyl-term_hydrolase"/>
</dbReference>
<evidence type="ECO:0000256" key="2">
    <source>
        <dbReference type="ARBA" id="ARBA00022723"/>
    </source>
</evidence>
<dbReference type="PANTHER" id="PTHR21646:SF19">
    <property type="entry name" value="UBIQUITIN CARBOXYL-TERMINAL HYDROLASE 3"/>
    <property type="match status" value="1"/>
</dbReference>
<accession>A0A0N5A999</accession>
<evidence type="ECO:0000256" key="7">
    <source>
        <dbReference type="SAM" id="MobiDB-lite"/>
    </source>
</evidence>
<dbReference type="PROSITE" id="PS50271">
    <property type="entry name" value="ZF_UBP"/>
    <property type="match status" value="1"/>
</dbReference>
<protein>
    <recommendedName>
        <fullName evidence="6">Ubiquitin carboxyl-terminal hydrolase</fullName>
        <ecNumber evidence="6">3.4.19.12</ecNumber>
    </recommendedName>
</protein>
<dbReference type="Pfam" id="PF00443">
    <property type="entry name" value="UCH"/>
    <property type="match status" value="1"/>
</dbReference>
<reference evidence="11" key="1">
    <citation type="submission" date="2017-02" db="UniProtKB">
        <authorList>
            <consortium name="WormBaseParasite"/>
        </authorList>
    </citation>
    <scope>IDENTIFICATION</scope>
</reference>
<dbReference type="Gene3D" id="3.30.40.10">
    <property type="entry name" value="Zinc/RING finger domain, C3HC4 (zinc finger)"/>
    <property type="match status" value="1"/>
</dbReference>
<keyword evidence="6" id="KW-0378">Hydrolase</keyword>
<evidence type="ECO:0000256" key="6">
    <source>
        <dbReference type="RuleBase" id="RU366025"/>
    </source>
</evidence>
<sequence>MVDCPHLNNSVCIVQLDLDQLKRLSSKSVFKDEKKFGAGDRASPNSVPTISATQKNNLGLGVHFNDNNWNCVECGTTQCPWLCLSCGLIHCGRYINQDGLKHWKTYPNHSARRYMDVFSSYQCDDFVGNDTNDNRLASVRSSLQFYNRLRCEDHNYSSSKYDNLLEGEDVVEISADDSLPPFYDEGTEEEENEVVEEVEGANAVKFTLSNSNDNEENTEKSVISKSDLIESRSPLSGDEFGKTLLSTESLQAESSTSFQSGLRKRKCENSCEGEQRVKSPYKDATSLSGLDQTPNSFPTSSSEKAETQDRKLRGLRNLGNTCFMNSVLQALGCIEIFRYFMRNLPPIDFYTCTTDTVTSQLPRYNTRNALSSFNEGGVQPTFVSEELRKTLIEISRVPYTLNNAGSTAFGPVAFLEEVRKFAPRFRGFQQHDAHEFLRCILDRMQVELKNYQLPEWLLSEVFEGGSQKSNKSHFQATKDENSYGSEKKCPIAFMFEGTLQSQVTCLSCNTVSNKQDPFLDLSLDIYCSLNSSRTAVIQLSECLERFFAKEELGSDEQYLCTKCCSKQPSTKQLFIKMLPNASVLCLHLKRFRWSSFHRGKLDNMVEFPLKGLDMKPFMTSICQSGNRFESSRGTSDSRSDSISSCSSCNANDDDSKMIYDLTSLVVHHGGGINCGHYTAFGQRNGVWYIFNDSCVKECSADLVTKQKAYILFYTRRSSL</sequence>
<dbReference type="SUPFAM" id="SSF54001">
    <property type="entry name" value="Cysteine proteinases"/>
    <property type="match status" value="1"/>
</dbReference>
<dbReference type="InterPro" id="IPR018200">
    <property type="entry name" value="USP_CS"/>
</dbReference>
<keyword evidence="6" id="KW-0833">Ubl conjugation pathway</keyword>
<keyword evidence="3 5" id="KW-0863">Zinc-finger</keyword>
<evidence type="ECO:0000313" key="10">
    <source>
        <dbReference type="Proteomes" id="UP000046393"/>
    </source>
</evidence>
<feature type="region of interest" description="Disordered" evidence="7">
    <location>
        <begin position="206"/>
        <end position="225"/>
    </location>
</feature>
<keyword evidence="6" id="KW-0788">Thiol protease</keyword>
<dbReference type="SUPFAM" id="SSF57850">
    <property type="entry name" value="RING/U-box"/>
    <property type="match status" value="1"/>
</dbReference>
<keyword evidence="6" id="KW-0645">Protease</keyword>
<dbReference type="Gene3D" id="3.90.70.10">
    <property type="entry name" value="Cysteine proteinases"/>
    <property type="match status" value="1"/>
</dbReference>
<dbReference type="GO" id="GO:0016579">
    <property type="term" value="P:protein deubiquitination"/>
    <property type="evidence" value="ECO:0007669"/>
    <property type="project" value="InterPro"/>
</dbReference>
<keyword evidence="2" id="KW-0479">Metal-binding</keyword>
<dbReference type="PROSITE" id="PS50235">
    <property type="entry name" value="USP_3"/>
    <property type="match status" value="1"/>
</dbReference>
<dbReference type="WBParaSite" id="SMUV_0000066901-mRNA-1">
    <property type="protein sequence ID" value="SMUV_0000066901-mRNA-1"/>
    <property type="gene ID" value="SMUV_0000066901"/>
</dbReference>
<dbReference type="InterPro" id="IPR013083">
    <property type="entry name" value="Znf_RING/FYVE/PHD"/>
</dbReference>
<dbReference type="InterPro" id="IPR001394">
    <property type="entry name" value="Peptidase_C19_UCH"/>
</dbReference>
<feature type="domain" description="UBP-type" evidence="9">
    <location>
        <begin position="45"/>
        <end position="147"/>
    </location>
</feature>
<dbReference type="PROSITE" id="PS00973">
    <property type="entry name" value="USP_2"/>
    <property type="match status" value="1"/>
</dbReference>
<dbReference type="PROSITE" id="PS00972">
    <property type="entry name" value="USP_1"/>
    <property type="match status" value="1"/>
</dbReference>
<dbReference type="GO" id="GO:0006508">
    <property type="term" value="P:proteolysis"/>
    <property type="evidence" value="ECO:0007669"/>
    <property type="project" value="UniProtKB-KW"/>
</dbReference>
<dbReference type="InterPro" id="IPR001607">
    <property type="entry name" value="Znf_UBP"/>
</dbReference>
<comment type="similarity">
    <text evidence="6">Belongs to the peptidase C19 family.</text>
</comment>
<evidence type="ECO:0000256" key="5">
    <source>
        <dbReference type="PROSITE-ProRule" id="PRU00502"/>
    </source>
</evidence>
<dbReference type="AlphaFoldDB" id="A0A0N5A999"/>
<dbReference type="PANTHER" id="PTHR21646">
    <property type="entry name" value="UBIQUITIN CARBOXYL-TERMINAL HYDROLASE"/>
    <property type="match status" value="1"/>
</dbReference>
<organism evidence="10 11">
    <name type="scientific">Syphacia muris</name>
    <dbReference type="NCBI Taxonomy" id="451379"/>
    <lineage>
        <taxon>Eukaryota</taxon>
        <taxon>Metazoa</taxon>
        <taxon>Ecdysozoa</taxon>
        <taxon>Nematoda</taxon>
        <taxon>Chromadorea</taxon>
        <taxon>Rhabditida</taxon>
        <taxon>Spirurina</taxon>
        <taxon>Oxyuridomorpha</taxon>
        <taxon>Oxyuroidea</taxon>
        <taxon>Oxyuridae</taxon>
        <taxon>Syphacia</taxon>
    </lineage>
</organism>
<dbReference type="GO" id="GO:0004843">
    <property type="term" value="F:cysteine-type deubiquitinase activity"/>
    <property type="evidence" value="ECO:0007669"/>
    <property type="project" value="UniProtKB-UniRule"/>
</dbReference>
<keyword evidence="10" id="KW-1185">Reference proteome</keyword>
<feature type="domain" description="USP" evidence="8">
    <location>
        <begin position="313"/>
        <end position="716"/>
    </location>
</feature>
<evidence type="ECO:0000256" key="1">
    <source>
        <dbReference type="ARBA" id="ARBA00000707"/>
    </source>
</evidence>
<evidence type="ECO:0000256" key="4">
    <source>
        <dbReference type="ARBA" id="ARBA00022833"/>
    </source>
</evidence>
<dbReference type="GO" id="GO:0008270">
    <property type="term" value="F:zinc ion binding"/>
    <property type="evidence" value="ECO:0007669"/>
    <property type="project" value="UniProtKB-KW"/>
</dbReference>